<dbReference type="PANTHER" id="PTHR37291">
    <property type="entry name" value="5-METHYLCYTOSINE-SPECIFIC RESTRICTION ENZYME B"/>
    <property type="match status" value="1"/>
</dbReference>
<name>A0A0R0BCN7_9GAMM</name>
<dbReference type="InterPro" id="IPR052934">
    <property type="entry name" value="Methyl-DNA_Rec/Restrict_Enz"/>
</dbReference>
<dbReference type="SMART" id="SM00382">
    <property type="entry name" value="AAA"/>
    <property type="match status" value="1"/>
</dbReference>
<dbReference type="Pfam" id="PF07728">
    <property type="entry name" value="AAA_5"/>
    <property type="match status" value="1"/>
</dbReference>
<gene>
    <name evidence="2" type="ORF">ARC23_09670</name>
</gene>
<dbReference type="SUPFAM" id="SSF52540">
    <property type="entry name" value="P-loop containing nucleoside triphosphate hydrolases"/>
    <property type="match status" value="1"/>
</dbReference>
<dbReference type="InterPro" id="IPR003593">
    <property type="entry name" value="AAA+_ATPase"/>
</dbReference>
<sequence length="347" mass="39152">MQDAIAAELAFNRIYFGPPGTGKTYQLKFLLEDQFTAGDGDESAAQGETQRYSFVTFHQSYGYEDFIEGLRPVIEEGAQGQVRYEVRPGVFLKLCERARKYPDEMFAIVIDEINRGNISKIFGELITLIELDKRTGMENCHSVTLPYSQRAFSVPRNVSIIGTMNTADRSLATLDTALRRRFEFVEVLPDAKDEGRAPLAGLRVNMEGVCIHIPKLLTAINQRIEALYDRDHLIGHAYFRPLKHFKDGSERMSALIALFDKQILPLLEEYFYDDWQKIRLVLGDNQKLPDLQFVRESNGDDQTLARLFGSAAAAEGHGARTRFSRNAKALHSPAAYVGIYSTLLGNE</sequence>
<dbReference type="InterPro" id="IPR027417">
    <property type="entry name" value="P-loop_NTPase"/>
</dbReference>
<protein>
    <recommendedName>
        <fullName evidence="1">AAA+ ATPase domain-containing protein</fullName>
    </recommendedName>
</protein>
<reference evidence="2 3" key="1">
    <citation type="journal article" date="2016" name="Front. Microbiol.">
        <title>Genome Sequence of Type Strains of Genus Stenotrophomonas.</title>
        <authorList>
            <person name="Patil P.P."/>
            <person name="Midha S."/>
            <person name="Kumar S."/>
            <person name="Patil P.B."/>
        </authorList>
    </citation>
    <scope>NUCLEOTIDE SEQUENCE [LARGE SCALE GENOMIC DNA]</scope>
    <source>
        <strain evidence="2 3">LMG 978</strain>
    </source>
</reference>
<dbReference type="Proteomes" id="UP000051757">
    <property type="component" value="Unassembled WGS sequence"/>
</dbReference>
<proteinExistence type="predicted"/>
<evidence type="ECO:0000259" key="1">
    <source>
        <dbReference type="SMART" id="SM00382"/>
    </source>
</evidence>
<dbReference type="InterPro" id="IPR011704">
    <property type="entry name" value="ATPase_dyneun-rel_AAA"/>
</dbReference>
<comment type="caution">
    <text evidence="2">The sequence shown here is derived from an EMBL/GenBank/DDBJ whole genome shotgun (WGS) entry which is preliminary data.</text>
</comment>
<evidence type="ECO:0000313" key="3">
    <source>
        <dbReference type="Proteomes" id="UP000051757"/>
    </source>
</evidence>
<dbReference type="AlphaFoldDB" id="A0A0R0BCN7"/>
<dbReference type="GO" id="GO:0005524">
    <property type="term" value="F:ATP binding"/>
    <property type="evidence" value="ECO:0007669"/>
    <property type="project" value="InterPro"/>
</dbReference>
<accession>A0A0R0BCN7</accession>
<evidence type="ECO:0000313" key="2">
    <source>
        <dbReference type="EMBL" id="KRG51249.1"/>
    </source>
</evidence>
<organism evidence="2 3">
    <name type="scientific">Stenotrophomonas beteli</name>
    <dbReference type="NCBI Taxonomy" id="3384461"/>
    <lineage>
        <taxon>Bacteria</taxon>
        <taxon>Pseudomonadati</taxon>
        <taxon>Pseudomonadota</taxon>
        <taxon>Gammaproteobacteria</taxon>
        <taxon>Lysobacterales</taxon>
        <taxon>Lysobacteraceae</taxon>
        <taxon>Stenotrophomonas</taxon>
        <taxon>Stenotrophomonas maltophilia group</taxon>
    </lineage>
</organism>
<dbReference type="Gene3D" id="3.40.50.300">
    <property type="entry name" value="P-loop containing nucleotide triphosphate hydrolases"/>
    <property type="match status" value="1"/>
</dbReference>
<dbReference type="PANTHER" id="PTHR37291:SF1">
    <property type="entry name" value="TYPE IV METHYL-DIRECTED RESTRICTION ENZYME ECOKMCRB SUBUNIT"/>
    <property type="match status" value="1"/>
</dbReference>
<dbReference type="EMBL" id="LLXV01000026">
    <property type="protein sequence ID" value="KRG51249.1"/>
    <property type="molecule type" value="Genomic_DNA"/>
</dbReference>
<feature type="domain" description="AAA+ ATPase" evidence="1">
    <location>
        <begin position="10"/>
        <end position="192"/>
    </location>
</feature>
<keyword evidence="3" id="KW-1185">Reference proteome</keyword>
<dbReference type="GO" id="GO:0016887">
    <property type="term" value="F:ATP hydrolysis activity"/>
    <property type="evidence" value="ECO:0007669"/>
    <property type="project" value="InterPro"/>
</dbReference>